<dbReference type="PANTHER" id="PTHR10353:SF209">
    <property type="entry name" value="GALACTOLIPID GALACTOSYLTRANSFERASE SFR2, CHLOROPLASTIC"/>
    <property type="match status" value="1"/>
</dbReference>
<protein>
    <submittedName>
        <fullName evidence="6">Beta-glucosidase</fullName>
    </submittedName>
</protein>
<evidence type="ECO:0000256" key="2">
    <source>
        <dbReference type="ARBA" id="ARBA00022801"/>
    </source>
</evidence>
<evidence type="ECO:0000256" key="3">
    <source>
        <dbReference type="ARBA" id="ARBA00023295"/>
    </source>
</evidence>
<dbReference type="PROSITE" id="PS00572">
    <property type="entry name" value="GLYCOSYL_HYDROL_F1_1"/>
    <property type="match status" value="1"/>
</dbReference>
<dbReference type="EMBL" id="LCQQ01000039">
    <property type="protein sequence ID" value="KKW20281.1"/>
    <property type="molecule type" value="Genomic_DNA"/>
</dbReference>
<comment type="similarity">
    <text evidence="1 5">Belongs to the glycosyl hydrolase 1 family.</text>
</comment>
<dbReference type="Proteomes" id="UP000034201">
    <property type="component" value="Unassembled WGS sequence"/>
</dbReference>
<sequence>MWVADAYLFGSKPPGERSFSSLVRVYFALVRTQKRAYLTLKRINPNCEVGIAESMEYCTHSGIRVAFDYFRNFFFISRVRSSIDFIGVNYYKRVGLWGGDRENVSDMGWEIYPEGLGYFLRRIAKFKKPIYVTENGIADARDEKRSEFIRRHVDEVMRAKASGVPVKGYFHWSLLDNFEWNDGFWPRFGLFEVDYKTEGRIPKESAKVYAEIIRKFQTTNSKFQTNLKF</sequence>
<dbReference type="Gene3D" id="3.20.20.80">
    <property type="entry name" value="Glycosidases"/>
    <property type="match status" value="1"/>
</dbReference>
<reference evidence="6 7" key="1">
    <citation type="journal article" date="2015" name="Nature">
        <title>rRNA introns, odd ribosomes, and small enigmatic genomes across a large radiation of phyla.</title>
        <authorList>
            <person name="Brown C.T."/>
            <person name="Hug L.A."/>
            <person name="Thomas B.C."/>
            <person name="Sharon I."/>
            <person name="Castelle C.J."/>
            <person name="Singh A."/>
            <person name="Wilkins M.J."/>
            <person name="Williams K.H."/>
            <person name="Banfield J.F."/>
        </authorList>
    </citation>
    <scope>NUCLEOTIDE SEQUENCE [LARGE SCALE GENOMIC DNA]</scope>
</reference>
<accession>A0A0G1WNC7</accession>
<feature type="active site" description="Nucleophile" evidence="4">
    <location>
        <position position="134"/>
    </location>
</feature>
<dbReference type="PATRIC" id="fig|1618608.3.peg.575"/>
<evidence type="ECO:0000313" key="6">
    <source>
        <dbReference type="EMBL" id="KKW20281.1"/>
    </source>
</evidence>
<keyword evidence="2" id="KW-0378">Hydrolase</keyword>
<dbReference type="Pfam" id="PF00232">
    <property type="entry name" value="Glyco_hydro_1"/>
    <property type="match status" value="1"/>
</dbReference>
<dbReference type="AlphaFoldDB" id="A0A0G1WNC7"/>
<evidence type="ECO:0000313" key="7">
    <source>
        <dbReference type="Proteomes" id="UP000034201"/>
    </source>
</evidence>
<evidence type="ECO:0000256" key="4">
    <source>
        <dbReference type="PROSITE-ProRule" id="PRU10055"/>
    </source>
</evidence>
<evidence type="ECO:0000256" key="5">
    <source>
        <dbReference type="RuleBase" id="RU003690"/>
    </source>
</evidence>
<name>A0A0G1WNC7_9BACT</name>
<evidence type="ECO:0000256" key="1">
    <source>
        <dbReference type="ARBA" id="ARBA00010838"/>
    </source>
</evidence>
<dbReference type="PRINTS" id="PR00131">
    <property type="entry name" value="GLHYDRLASE1"/>
</dbReference>
<dbReference type="InterPro" id="IPR018120">
    <property type="entry name" value="Glyco_hydro_1_AS"/>
</dbReference>
<dbReference type="SUPFAM" id="SSF51445">
    <property type="entry name" value="(Trans)glycosidases"/>
    <property type="match status" value="1"/>
</dbReference>
<proteinExistence type="inferred from homology"/>
<gene>
    <name evidence="6" type="ORF">UY61_C0039G0003</name>
</gene>
<organism evidence="6 7">
    <name type="scientific">Candidatus Adlerbacteria bacterium GW2011_GWC1_50_9</name>
    <dbReference type="NCBI Taxonomy" id="1618608"/>
    <lineage>
        <taxon>Bacteria</taxon>
        <taxon>Candidatus Adleribacteriota</taxon>
    </lineage>
</organism>
<dbReference type="InterPro" id="IPR017853">
    <property type="entry name" value="GH"/>
</dbReference>
<keyword evidence="3" id="KW-0326">Glycosidase</keyword>
<dbReference type="InterPro" id="IPR001360">
    <property type="entry name" value="Glyco_hydro_1"/>
</dbReference>
<comment type="caution">
    <text evidence="6">The sequence shown here is derived from an EMBL/GenBank/DDBJ whole genome shotgun (WGS) entry which is preliminary data.</text>
</comment>
<dbReference type="PANTHER" id="PTHR10353">
    <property type="entry name" value="GLYCOSYL HYDROLASE"/>
    <property type="match status" value="1"/>
</dbReference>
<dbReference type="GO" id="GO:0005975">
    <property type="term" value="P:carbohydrate metabolic process"/>
    <property type="evidence" value="ECO:0007669"/>
    <property type="project" value="InterPro"/>
</dbReference>
<dbReference type="GO" id="GO:0008422">
    <property type="term" value="F:beta-glucosidase activity"/>
    <property type="evidence" value="ECO:0007669"/>
    <property type="project" value="TreeGrafter"/>
</dbReference>